<organism evidence="1 2">
    <name type="scientific">Fusarium coffeatum</name>
    <dbReference type="NCBI Taxonomy" id="231269"/>
    <lineage>
        <taxon>Eukaryota</taxon>
        <taxon>Fungi</taxon>
        <taxon>Dikarya</taxon>
        <taxon>Ascomycota</taxon>
        <taxon>Pezizomycotina</taxon>
        <taxon>Sordariomycetes</taxon>
        <taxon>Hypocreomycetidae</taxon>
        <taxon>Hypocreales</taxon>
        <taxon>Nectriaceae</taxon>
        <taxon>Fusarium</taxon>
        <taxon>Fusarium incarnatum-equiseti species complex</taxon>
    </lineage>
</organism>
<reference evidence="1 2" key="1">
    <citation type="submission" date="2018-06" db="EMBL/GenBank/DDBJ databases">
        <title>Fusarium incarnatum-equiseti species complex species 28.</title>
        <authorList>
            <person name="Gardiner D.M."/>
        </authorList>
    </citation>
    <scope>NUCLEOTIDE SEQUENCE [LARGE SCALE GENOMIC DNA]</scope>
    <source>
        <strain evidence="1 2">FIESC_28</strain>
    </source>
</reference>
<dbReference type="EMBL" id="QKXC01000063">
    <property type="protein sequence ID" value="RBR24092.1"/>
    <property type="molecule type" value="Genomic_DNA"/>
</dbReference>
<evidence type="ECO:0000313" key="2">
    <source>
        <dbReference type="Proteomes" id="UP000253153"/>
    </source>
</evidence>
<proteinExistence type="predicted"/>
<dbReference type="AlphaFoldDB" id="A0A366S507"/>
<accession>A0A366S507</accession>
<dbReference type="RefSeq" id="XP_031018683.1">
    <property type="nucleotide sequence ID" value="XM_031157240.1"/>
</dbReference>
<sequence length="307" mass="34783">MTSPSSRKTVPVTTVYLHGGKPSGGGRGGGKSVIVEVEVSLQHQKPQEEEELRKYTITLVSFYLRLHRREDLHRPQSAFASIYHRLKSQGHRQFAASIRDEIFRELEGRSTFRESSNIQLSDDISELLQEAENDEGFLFSVISFGHESVEPKEDDRLRSLGQLEKIEIHDYSIDLDLKLTAASGIACAQRSRALDPREGRSFLEVCYLICDRFGRLSSRVRWPAASPAPLLTNLNNQLYQLYQLDQFTKRLFVAGQTINNQQMMNQQDSFQLYQVTDLLSQQMDQITRFLPAAVGQVAPPSTPEGPP</sequence>
<gene>
    <name evidence="1" type="ORF">FIESC28_03091</name>
</gene>
<protein>
    <submittedName>
        <fullName evidence="1">Uncharacterized protein</fullName>
    </submittedName>
</protein>
<name>A0A366S507_9HYPO</name>
<keyword evidence="2" id="KW-1185">Reference proteome</keyword>
<dbReference type="Proteomes" id="UP000253153">
    <property type="component" value="Unassembled WGS sequence"/>
</dbReference>
<comment type="caution">
    <text evidence="1">The sequence shown here is derived from an EMBL/GenBank/DDBJ whole genome shotgun (WGS) entry which is preliminary data.</text>
</comment>
<dbReference type="OrthoDB" id="10604473at2759"/>
<dbReference type="GeneID" id="41992536"/>
<evidence type="ECO:0000313" key="1">
    <source>
        <dbReference type="EMBL" id="RBR24092.1"/>
    </source>
</evidence>